<evidence type="ECO:0000313" key="1">
    <source>
        <dbReference type="EMBL" id="QHT10523.1"/>
    </source>
</evidence>
<proteinExistence type="predicted"/>
<name>A0A6C0D244_9ZZZZ</name>
<dbReference type="EMBL" id="MN739521">
    <property type="protein sequence ID" value="QHT10523.1"/>
    <property type="molecule type" value="Genomic_DNA"/>
</dbReference>
<sequence length="213" mass="25234">MWDNTDKQGFYSCLKNNKGQIYNDSFSFEITRYASDPRYKTFLEIGTWNGLGSTKAFVDGFKNRNDYVFYSLECNSEKSAEARKLYNNDKIHILNEVIWNVTPSDFYNIFPQCLTNATYKRWNEVDIVNMKQCKVFLDRPELPQVFDIILLDGGEFTTYHEFQFLKHRCKILLLDDTKCDKCKLIVEEIKNDKSWKIIKEENTRNGYLIAEKL</sequence>
<protein>
    <recommendedName>
        <fullName evidence="2">Methyltransferase</fullName>
    </recommendedName>
</protein>
<reference evidence="1" key="1">
    <citation type="journal article" date="2020" name="Nature">
        <title>Giant virus diversity and host interactions through global metagenomics.</title>
        <authorList>
            <person name="Schulz F."/>
            <person name="Roux S."/>
            <person name="Paez-Espino D."/>
            <person name="Jungbluth S."/>
            <person name="Walsh D.A."/>
            <person name="Denef V.J."/>
            <person name="McMahon K.D."/>
            <person name="Konstantinidis K.T."/>
            <person name="Eloe-Fadrosh E.A."/>
            <person name="Kyrpides N.C."/>
            <person name="Woyke T."/>
        </authorList>
    </citation>
    <scope>NUCLEOTIDE SEQUENCE</scope>
    <source>
        <strain evidence="1">GVMAG-M-3300023174-107</strain>
    </source>
</reference>
<evidence type="ECO:0008006" key="2">
    <source>
        <dbReference type="Google" id="ProtNLM"/>
    </source>
</evidence>
<accession>A0A6C0D244</accession>
<organism evidence="1">
    <name type="scientific">viral metagenome</name>
    <dbReference type="NCBI Taxonomy" id="1070528"/>
    <lineage>
        <taxon>unclassified sequences</taxon>
        <taxon>metagenomes</taxon>
        <taxon>organismal metagenomes</taxon>
    </lineage>
</organism>
<dbReference type="AlphaFoldDB" id="A0A6C0D244"/>